<dbReference type="InterPro" id="IPR018330">
    <property type="entry name" value="RecT_fam"/>
</dbReference>
<proteinExistence type="predicted"/>
<dbReference type="Pfam" id="PF03837">
    <property type="entry name" value="RecT"/>
    <property type="match status" value="1"/>
</dbReference>
<evidence type="ECO:0000313" key="3">
    <source>
        <dbReference type="Proteomes" id="UP000215509"/>
    </source>
</evidence>
<gene>
    <name evidence="2" type="ORF">CF651_18940</name>
</gene>
<dbReference type="NCBIfam" id="TIGR00616">
    <property type="entry name" value="rect"/>
    <property type="match status" value="1"/>
</dbReference>
<dbReference type="GO" id="GO:0006259">
    <property type="term" value="P:DNA metabolic process"/>
    <property type="evidence" value="ECO:0007669"/>
    <property type="project" value="InterPro"/>
</dbReference>
<dbReference type="InterPro" id="IPR004590">
    <property type="entry name" value="ssDNA_annealing_RecT"/>
</dbReference>
<dbReference type="RefSeq" id="WP_094016443.1">
    <property type="nucleotide sequence ID" value="NZ_NMQW01000027.1"/>
</dbReference>
<sequence>MAGNSSTQDQLAGKLQQRAAGGNTPVASPANTIAAYLKKMEGEIARALPKHMTPERMTRIALTTIRTNPKLLECTVPSLIAAVMQSAQLGLEPGLIGHCYFVPYNNKKKGLDGKDYWEKEVQFMIGYKGMIDLARRSGNIQSISAHEVYENDFIELTYGLQEDLKHIPWFLRKDQKQQASGDVTGAYMVAKFNDGGHFIHYMPIQEIESHRARSKSKDNGPWITDYTEMCKKTVVRAGWKWLPISIEIASAVTKDETAHNDISGVTDDTVIDITATTVLEEDRLTDPVSGDQRNAQNEMEFE</sequence>
<dbReference type="OrthoDB" id="1045432at2"/>
<keyword evidence="3" id="KW-1185">Reference proteome</keyword>
<feature type="compositionally biased region" description="Polar residues" evidence="1">
    <location>
        <begin position="291"/>
        <end position="302"/>
    </location>
</feature>
<organism evidence="2 3">
    <name type="scientific">Paenibacillus rigui</name>
    <dbReference type="NCBI Taxonomy" id="554312"/>
    <lineage>
        <taxon>Bacteria</taxon>
        <taxon>Bacillati</taxon>
        <taxon>Bacillota</taxon>
        <taxon>Bacilli</taxon>
        <taxon>Bacillales</taxon>
        <taxon>Paenibacillaceae</taxon>
        <taxon>Paenibacillus</taxon>
    </lineage>
</organism>
<dbReference type="NCBIfam" id="NF007351">
    <property type="entry name" value="PRK09846.1"/>
    <property type="match status" value="1"/>
</dbReference>
<name>A0A229UM93_9BACL</name>
<dbReference type="GO" id="GO:0003677">
    <property type="term" value="F:DNA binding"/>
    <property type="evidence" value="ECO:0007669"/>
    <property type="project" value="InterPro"/>
</dbReference>
<dbReference type="EMBL" id="NMQW01000027">
    <property type="protein sequence ID" value="OXM84587.1"/>
    <property type="molecule type" value="Genomic_DNA"/>
</dbReference>
<accession>A0A229UM93</accession>
<comment type="caution">
    <text evidence="2">The sequence shown here is derived from an EMBL/GenBank/DDBJ whole genome shotgun (WGS) entry which is preliminary data.</text>
</comment>
<feature type="compositionally biased region" description="Polar residues" evidence="1">
    <location>
        <begin position="1"/>
        <end position="10"/>
    </location>
</feature>
<protein>
    <submittedName>
        <fullName evidence="2">Recombinase RecT</fullName>
    </submittedName>
</protein>
<feature type="region of interest" description="Disordered" evidence="1">
    <location>
        <begin position="1"/>
        <end position="26"/>
    </location>
</feature>
<dbReference type="AlphaFoldDB" id="A0A229UM93"/>
<reference evidence="2 3" key="1">
    <citation type="submission" date="2017-07" db="EMBL/GenBank/DDBJ databases">
        <title>Genome sequencing and assembly of Paenibacillus rigui.</title>
        <authorList>
            <person name="Mayilraj S."/>
        </authorList>
    </citation>
    <scope>NUCLEOTIDE SEQUENCE [LARGE SCALE GENOMIC DNA]</scope>
    <source>
        <strain evidence="2 3">JCM 16352</strain>
    </source>
</reference>
<evidence type="ECO:0000256" key="1">
    <source>
        <dbReference type="SAM" id="MobiDB-lite"/>
    </source>
</evidence>
<feature type="region of interest" description="Disordered" evidence="1">
    <location>
        <begin position="282"/>
        <end position="302"/>
    </location>
</feature>
<evidence type="ECO:0000313" key="2">
    <source>
        <dbReference type="EMBL" id="OXM84587.1"/>
    </source>
</evidence>
<dbReference type="Proteomes" id="UP000215509">
    <property type="component" value="Unassembled WGS sequence"/>
</dbReference>